<evidence type="ECO:0000256" key="1">
    <source>
        <dbReference type="SAM" id="MobiDB-lite"/>
    </source>
</evidence>
<feature type="compositionally biased region" description="Polar residues" evidence="1">
    <location>
        <begin position="408"/>
        <end position="427"/>
    </location>
</feature>
<sequence>MPTTPEPPSVRARTPPTPMHGPQYDNYRPYSPRRSTRSTAQNNPYSSLNNDRSPKASTKRDSTPPPTAAKRARFARQPTQLSSPPSSPASPARRRAAQKTPRKTPPSTRKAPANGAASDSDHPSTSLAPPTLDPVTMLPTPTKTPQKRNATALHSTARILSFQPNNPNDIMPSSRKAKKHGRFHSANGFDLYDQERESQREQIDIYTDANARVPEMDEAEDNPFVGPKMSGSRPAPQRRSKRGVTEEEQTMGEASRRDEGVVYMFRGKKIFRRFSDPERERSSSAAASETSDEVGQRALRRQAGAAAQRPLTRSAIKPRLLFPSEEQLLAVDTGPDDVDEEAITDIDMPTALSSAKQERTTHVKQTPAKGGSKPVSPPTTKRTTRAMDRAGVVEQCTPSYEDDAEPMSLSSETFPAHMTRSSGSTRSPFDAWPRTKAGKRKAGEMAEGAGVAKRTRTAVGESPA</sequence>
<name>A0A4U0U0P6_9PEZI</name>
<evidence type="ECO:0000313" key="2">
    <source>
        <dbReference type="EMBL" id="TKA28473.1"/>
    </source>
</evidence>
<comment type="caution">
    <text evidence="2">The sequence shown here is derived from an EMBL/GenBank/DDBJ whole genome shotgun (WGS) entry which is preliminary data.</text>
</comment>
<feature type="compositionally biased region" description="Basic and acidic residues" evidence="1">
    <location>
        <begin position="273"/>
        <end position="282"/>
    </location>
</feature>
<dbReference type="EMBL" id="NAJL01000018">
    <property type="protein sequence ID" value="TKA28473.1"/>
    <property type="molecule type" value="Genomic_DNA"/>
</dbReference>
<feature type="compositionally biased region" description="Polar residues" evidence="1">
    <location>
        <begin position="139"/>
        <end position="154"/>
    </location>
</feature>
<feature type="region of interest" description="Disordered" evidence="1">
    <location>
        <begin position="1"/>
        <end position="181"/>
    </location>
</feature>
<feature type="region of interest" description="Disordered" evidence="1">
    <location>
        <begin position="273"/>
        <end position="464"/>
    </location>
</feature>
<feature type="region of interest" description="Disordered" evidence="1">
    <location>
        <begin position="209"/>
        <end position="259"/>
    </location>
</feature>
<proteinExistence type="predicted"/>
<feature type="compositionally biased region" description="Low complexity" evidence="1">
    <location>
        <begin position="27"/>
        <end position="39"/>
    </location>
</feature>
<feature type="compositionally biased region" description="Polar residues" evidence="1">
    <location>
        <begin position="40"/>
        <end position="51"/>
    </location>
</feature>
<gene>
    <name evidence="2" type="ORF">B0A50_03940</name>
</gene>
<evidence type="ECO:0000313" key="3">
    <source>
        <dbReference type="Proteomes" id="UP000308549"/>
    </source>
</evidence>
<dbReference type="Proteomes" id="UP000308549">
    <property type="component" value="Unassembled WGS sequence"/>
</dbReference>
<organism evidence="2 3">
    <name type="scientific">Salinomyces thailandicus</name>
    <dbReference type="NCBI Taxonomy" id="706561"/>
    <lineage>
        <taxon>Eukaryota</taxon>
        <taxon>Fungi</taxon>
        <taxon>Dikarya</taxon>
        <taxon>Ascomycota</taxon>
        <taxon>Pezizomycotina</taxon>
        <taxon>Dothideomycetes</taxon>
        <taxon>Dothideomycetidae</taxon>
        <taxon>Mycosphaerellales</taxon>
        <taxon>Teratosphaeriaceae</taxon>
        <taxon>Salinomyces</taxon>
    </lineage>
</organism>
<dbReference type="AlphaFoldDB" id="A0A4U0U0P6"/>
<accession>A0A4U0U0P6</accession>
<feature type="compositionally biased region" description="Basic residues" evidence="1">
    <location>
        <begin position="92"/>
        <end position="102"/>
    </location>
</feature>
<feature type="compositionally biased region" description="Acidic residues" evidence="1">
    <location>
        <begin position="334"/>
        <end position="344"/>
    </location>
</feature>
<keyword evidence="3" id="KW-1185">Reference proteome</keyword>
<feature type="compositionally biased region" description="Basic and acidic residues" evidence="1">
    <location>
        <begin position="52"/>
        <end position="62"/>
    </location>
</feature>
<dbReference type="OrthoDB" id="5398515at2759"/>
<protein>
    <submittedName>
        <fullName evidence="2">Uncharacterized protein</fullName>
    </submittedName>
</protein>
<reference evidence="2 3" key="1">
    <citation type="submission" date="2017-03" db="EMBL/GenBank/DDBJ databases">
        <title>Genomes of endolithic fungi from Antarctica.</title>
        <authorList>
            <person name="Coleine C."/>
            <person name="Masonjones S."/>
            <person name="Stajich J.E."/>
        </authorList>
    </citation>
    <scope>NUCLEOTIDE SEQUENCE [LARGE SCALE GENOMIC DNA]</scope>
    <source>
        <strain evidence="2 3">CCFEE 6315</strain>
    </source>
</reference>